<organism evidence="1">
    <name type="scientific">Arundo donax</name>
    <name type="common">Giant reed</name>
    <name type="synonym">Donax arundinaceus</name>
    <dbReference type="NCBI Taxonomy" id="35708"/>
    <lineage>
        <taxon>Eukaryota</taxon>
        <taxon>Viridiplantae</taxon>
        <taxon>Streptophyta</taxon>
        <taxon>Embryophyta</taxon>
        <taxon>Tracheophyta</taxon>
        <taxon>Spermatophyta</taxon>
        <taxon>Magnoliopsida</taxon>
        <taxon>Liliopsida</taxon>
        <taxon>Poales</taxon>
        <taxon>Poaceae</taxon>
        <taxon>PACMAD clade</taxon>
        <taxon>Arundinoideae</taxon>
        <taxon>Arundineae</taxon>
        <taxon>Arundo</taxon>
    </lineage>
</organism>
<reference evidence="1" key="1">
    <citation type="submission" date="2014-09" db="EMBL/GenBank/DDBJ databases">
        <authorList>
            <person name="Magalhaes I.L.F."/>
            <person name="Oliveira U."/>
            <person name="Santos F.R."/>
            <person name="Vidigal T.H.D.A."/>
            <person name="Brescovit A.D."/>
            <person name="Santos A.J."/>
        </authorList>
    </citation>
    <scope>NUCLEOTIDE SEQUENCE</scope>
    <source>
        <tissue evidence="1">Shoot tissue taken approximately 20 cm above the soil surface</tissue>
    </source>
</reference>
<evidence type="ECO:0000313" key="1">
    <source>
        <dbReference type="EMBL" id="JAD43882.1"/>
    </source>
</evidence>
<sequence>MISLHQNQVSFMLLPDILSVIKYHCNTFSSKNHIKTFLVSLSAIRV</sequence>
<accession>A0A0A9AA03</accession>
<reference evidence="1" key="2">
    <citation type="journal article" date="2015" name="Data Brief">
        <title>Shoot transcriptome of the giant reed, Arundo donax.</title>
        <authorList>
            <person name="Barrero R.A."/>
            <person name="Guerrero F.D."/>
            <person name="Moolhuijzen P."/>
            <person name="Goolsby J.A."/>
            <person name="Tidwell J."/>
            <person name="Bellgard S.E."/>
            <person name="Bellgard M.I."/>
        </authorList>
    </citation>
    <scope>NUCLEOTIDE SEQUENCE</scope>
    <source>
        <tissue evidence="1">Shoot tissue taken approximately 20 cm above the soil surface</tissue>
    </source>
</reference>
<dbReference type="EMBL" id="GBRH01254013">
    <property type="protein sequence ID" value="JAD43882.1"/>
    <property type="molecule type" value="Transcribed_RNA"/>
</dbReference>
<protein>
    <submittedName>
        <fullName evidence="1">Uncharacterized protein</fullName>
    </submittedName>
</protein>
<proteinExistence type="predicted"/>
<name>A0A0A9AA03_ARUDO</name>
<dbReference type="AlphaFoldDB" id="A0A0A9AA03"/>